<comment type="caution">
    <text evidence="2">The sequence shown here is derived from an EMBL/GenBank/DDBJ whole genome shotgun (WGS) entry which is preliminary data.</text>
</comment>
<protein>
    <recommendedName>
        <fullName evidence="4">ABC transporter permease</fullName>
    </recommendedName>
</protein>
<accession>A0ABQ0XM54</accession>
<evidence type="ECO:0000256" key="1">
    <source>
        <dbReference type="SAM" id="Phobius"/>
    </source>
</evidence>
<dbReference type="EMBL" id="BKAB01000038">
    <property type="protein sequence ID" value="GEP24495.1"/>
    <property type="molecule type" value="Genomic_DNA"/>
</dbReference>
<keyword evidence="3" id="KW-1185">Reference proteome</keyword>
<keyword evidence="1" id="KW-0472">Membrane</keyword>
<feature type="transmembrane region" description="Helical" evidence="1">
    <location>
        <begin position="56"/>
        <end position="79"/>
    </location>
</feature>
<sequence>MKFIFMATFHEKTRRLSFTALCMSLLFATTLIIPRESGTMRALIINLNQYSQANNATWVSISIGLIMGLFLPLISAIFLRNTIHLDRSMGTMSLFLTTRFPKGKYVFGKFLCNICISLILWLIILLTAYVETVLKYGLAAINLEQFILPFLILISGLVFVSAVTLATEVIPGLRGKLGTIALSVGITFLYTTTANYQTTPGFFQRLLNISGSTYLITNIKQAILASSNNPLSTLRVIGSTTSRYTGNQNLVFPPLQLTITDLQNLGLLLLMSLILVSRLPGLIEKRPLIHTTLNQFLEDHSTISLPIHVLKLSRFRLSIRLLTAPIATIWLWLICFIWLWSWFATYDQLTHITFPLLYLAATPIVSSFGASETQENVYQWLATFQNGQLR</sequence>
<feature type="transmembrane region" description="Helical" evidence="1">
    <location>
        <begin position="349"/>
        <end position="370"/>
    </location>
</feature>
<evidence type="ECO:0008006" key="4">
    <source>
        <dbReference type="Google" id="ProtNLM"/>
    </source>
</evidence>
<feature type="transmembrane region" description="Helical" evidence="1">
    <location>
        <begin position="177"/>
        <end position="196"/>
    </location>
</feature>
<organism evidence="2 3">
    <name type="scientific">Lentilactobacillus diolivorans</name>
    <dbReference type="NCBI Taxonomy" id="179838"/>
    <lineage>
        <taxon>Bacteria</taxon>
        <taxon>Bacillati</taxon>
        <taxon>Bacillota</taxon>
        <taxon>Bacilli</taxon>
        <taxon>Lactobacillales</taxon>
        <taxon>Lactobacillaceae</taxon>
        <taxon>Lentilactobacillus</taxon>
    </lineage>
</organism>
<name>A0ABQ0XM54_9LACO</name>
<dbReference type="Proteomes" id="UP000321409">
    <property type="component" value="Unassembled WGS sequence"/>
</dbReference>
<evidence type="ECO:0000313" key="2">
    <source>
        <dbReference type="EMBL" id="GEP24495.1"/>
    </source>
</evidence>
<keyword evidence="1" id="KW-0812">Transmembrane</keyword>
<feature type="transmembrane region" description="Helical" evidence="1">
    <location>
        <begin position="146"/>
        <end position="165"/>
    </location>
</feature>
<proteinExistence type="predicted"/>
<evidence type="ECO:0000313" key="3">
    <source>
        <dbReference type="Proteomes" id="UP000321409"/>
    </source>
</evidence>
<reference evidence="2 3" key="1">
    <citation type="submission" date="2019-07" db="EMBL/GenBank/DDBJ databases">
        <title>Whole genome shotgun sequence of Lactobacillus diolivorans NBRC 107869.</title>
        <authorList>
            <person name="Hosoyama A."/>
            <person name="Uohara A."/>
            <person name="Ohji S."/>
            <person name="Ichikawa N."/>
        </authorList>
    </citation>
    <scope>NUCLEOTIDE SEQUENCE [LARGE SCALE GENOMIC DNA]</scope>
    <source>
        <strain evidence="2 3">NBRC 107869</strain>
    </source>
</reference>
<feature type="transmembrane region" description="Helical" evidence="1">
    <location>
        <begin position="321"/>
        <end position="343"/>
    </location>
</feature>
<gene>
    <name evidence="2" type="ORF">LDI01_20880</name>
</gene>
<feature type="transmembrane region" description="Helical" evidence="1">
    <location>
        <begin position="265"/>
        <end position="283"/>
    </location>
</feature>
<dbReference type="RefSeq" id="WP_057863554.1">
    <property type="nucleotide sequence ID" value="NZ_BKAB01000038.1"/>
</dbReference>
<feature type="transmembrane region" description="Helical" evidence="1">
    <location>
        <begin position="110"/>
        <end position="130"/>
    </location>
</feature>
<keyword evidence="1" id="KW-1133">Transmembrane helix</keyword>